<keyword evidence="3" id="KW-1185">Reference proteome</keyword>
<protein>
    <submittedName>
        <fullName evidence="2">Uncharacterized protein</fullName>
    </submittedName>
</protein>
<dbReference type="EMBL" id="UXSR01006071">
    <property type="protein sequence ID" value="VDD84217.1"/>
    <property type="molecule type" value="Genomic_DNA"/>
</dbReference>
<sequence>MAPMGLRRAEMNPSHRLPGPQASTSLPIFAHLKLSPPDFDAASPSTLSQPTTSEQCSESHSAEMQPQPSATSSQTPTNPQLLSMETSMQTMPTPQILHTTDELFDMLTDPDLAYSSESLPSTSQRDQKSQNAEMQWEQHGLNFSEMCMRKWEAETSPEEQSCSCADVGPDIVSLLGQCDGQRPLCIIWAKTVFICTIVISPPHSKYCANSCGWYLTYVHCIAKAYHLLDDGASRKYTTPKCNRPSIIVDLLATFISTTVTGPSHISESSSSSLSSKRPVKTKAECVEMVAIKATMMEGQLHLRVVYILEAPWSTIYTKDLHMIHDLHFFKEILVNFELLPLPLHLTTKSTNTSSKCIGISISSPPTTNPYAFDDSSHFDGHIPVSTLIP</sequence>
<accession>A0A0R3UQR4</accession>
<feature type="compositionally biased region" description="Polar residues" evidence="1">
    <location>
        <begin position="115"/>
        <end position="133"/>
    </location>
</feature>
<feature type="region of interest" description="Disordered" evidence="1">
    <location>
        <begin position="1"/>
        <end position="80"/>
    </location>
</feature>
<dbReference type="AlphaFoldDB" id="A0A0R3UQR4"/>
<name>A0A0R3UQR4_MESCO</name>
<evidence type="ECO:0000313" key="3">
    <source>
        <dbReference type="Proteomes" id="UP000267029"/>
    </source>
</evidence>
<reference evidence="2 3" key="1">
    <citation type="submission" date="2018-10" db="EMBL/GenBank/DDBJ databases">
        <authorList>
            <consortium name="Pathogen Informatics"/>
        </authorList>
    </citation>
    <scope>NUCLEOTIDE SEQUENCE [LARGE SCALE GENOMIC DNA]</scope>
</reference>
<feature type="compositionally biased region" description="Polar residues" evidence="1">
    <location>
        <begin position="43"/>
        <end position="80"/>
    </location>
</feature>
<organism evidence="2 3">
    <name type="scientific">Mesocestoides corti</name>
    <name type="common">Flatworm</name>
    <dbReference type="NCBI Taxonomy" id="53468"/>
    <lineage>
        <taxon>Eukaryota</taxon>
        <taxon>Metazoa</taxon>
        <taxon>Spiralia</taxon>
        <taxon>Lophotrochozoa</taxon>
        <taxon>Platyhelminthes</taxon>
        <taxon>Cestoda</taxon>
        <taxon>Eucestoda</taxon>
        <taxon>Cyclophyllidea</taxon>
        <taxon>Mesocestoididae</taxon>
        <taxon>Mesocestoides</taxon>
    </lineage>
</organism>
<proteinExistence type="predicted"/>
<feature type="region of interest" description="Disordered" evidence="1">
    <location>
        <begin position="114"/>
        <end position="134"/>
    </location>
</feature>
<dbReference type="Proteomes" id="UP000267029">
    <property type="component" value="Unassembled WGS sequence"/>
</dbReference>
<evidence type="ECO:0000256" key="1">
    <source>
        <dbReference type="SAM" id="MobiDB-lite"/>
    </source>
</evidence>
<gene>
    <name evidence="2" type="ORF">MCOS_LOCUS10220</name>
</gene>
<evidence type="ECO:0000313" key="2">
    <source>
        <dbReference type="EMBL" id="VDD84217.1"/>
    </source>
</evidence>